<dbReference type="InterPro" id="IPR027417">
    <property type="entry name" value="P-loop_NTPase"/>
</dbReference>
<protein>
    <submittedName>
        <fullName evidence="6">ABC transporter ATP-binding protein</fullName>
    </submittedName>
</protein>
<dbReference type="Pfam" id="PF00005">
    <property type="entry name" value="ABC_tran"/>
    <property type="match status" value="1"/>
</dbReference>
<dbReference type="GO" id="GO:0005524">
    <property type="term" value="F:ATP binding"/>
    <property type="evidence" value="ECO:0007669"/>
    <property type="project" value="UniProtKB-KW"/>
</dbReference>
<keyword evidence="3 6" id="KW-0067">ATP-binding</keyword>
<evidence type="ECO:0000256" key="2">
    <source>
        <dbReference type="ARBA" id="ARBA00022741"/>
    </source>
</evidence>
<dbReference type="InterPro" id="IPR003439">
    <property type="entry name" value="ABC_transporter-like_ATP-bd"/>
</dbReference>
<evidence type="ECO:0000256" key="4">
    <source>
        <dbReference type="SAM" id="MobiDB-lite"/>
    </source>
</evidence>
<dbReference type="RefSeq" id="WP_169380290.1">
    <property type="nucleotide sequence ID" value="NZ_JAAXLA010000007.1"/>
</dbReference>
<proteinExistence type="predicted"/>
<evidence type="ECO:0000313" key="7">
    <source>
        <dbReference type="Proteomes" id="UP000820669"/>
    </source>
</evidence>
<feature type="domain" description="ABC transporter" evidence="5">
    <location>
        <begin position="26"/>
        <end position="260"/>
    </location>
</feature>
<dbReference type="CDD" id="cd03293">
    <property type="entry name" value="ABC_NrtD_SsuB_transporters"/>
    <property type="match status" value="1"/>
</dbReference>
<dbReference type="InterPro" id="IPR017871">
    <property type="entry name" value="ABC_transporter-like_CS"/>
</dbReference>
<gene>
    <name evidence="6" type="ORF">HF526_06205</name>
</gene>
<evidence type="ECO:0000313" key="6">
    <source>
        <dbReference type="EMBL" id="NMH96911.1"/>
    </source>
</evidence>
<comment type="caution">
    <text evidence="6">The sequence shown here is derived from an EMBL/GenBank/DDBJ whole genome shotgun (WGS) entry which is preliminary data.</text>
</comment>
<accession>A0ABX1S5W9</accession>
<evidence type="ECO:0000256" key="3">
    <source>
        <dbReference type="ARBA" id="ARBA00022840"/>
    </source>
</evidence>
<dbReference type="EMBL" id="JAAXLA010000007">
    <property type="protein sequence ID" value="NMH96911.1"/>
    <property type="molecule type" value="Genomic_DNA"/>
</dbReference>
<reference evidence="6 7" key="1">
    <citation type="submission" date="2020-04" db="EMBL/GenBank/DDBJ databases">
        <authorList>
            <person name="Klaysubun C."/>
            <person name="Duangmal K."/>
            <person name="Lipun K."/>
        </authorList>
    </citation>
    <scope>NUCLEOTIDE SEQUENCE [LARGE SCALE GENOMIC DNA]</scope>
    <source>
        <strain evidence="6 7">K10HN5</strain>
    </source>
</reference>
<dbReference type="InterPro" id="IPR003593">
    <property type="entry name" value="AAA+_ATPase"/>
</dbReference>
<dbReference type="SUPFAM" id="SSF52540">
    <property type="entry name" value="P-loop containing nucleoside triphosphate hydrolases"/>
    <property type="match status" value="1"/>
</dbReference>
<dbReference type="PANTHER" id="PTHR42788">
    <property type="entry name" value="TAURINE IMPORT ATP-BINDING PROTEIN-RELATED"/>
    <property type="match status" value="1"/>
</dbReference>
<dbReference type="InterPro" id="IPR050166">
    <property type="entry name" value="ABC_transporter_ATP-bind"/>
</dbReference>
<dbReference type="PANTHER" id="PTHR42788:SF13">
    <property type="entry name" value="ALIPHATIC SULFONATES IMPORT ATP-BINDING PROTEIN SSUB"/>
    <property type="match status" value="1"/>
</dbReference>
<name>A0ABX1S5W9_9PSEU</name>
<dbReference type="SMART" id="SM00382">
    <property type="entry name" value="AAA"/>
    <property type="match status" value="1"/>
</dbReference>
<keyword evidence="1" id="KW-0813">Transport</keyword>
<keyword evidence="2" id="KW-0547">Nucleotide-binding</keyword>
<dbReference type="PROSITE" id="PS50893">
    <property type="entry name" value="ABC_TRANSPORTER_2"/>
    <property type="match status" value="1"/>
</dbReference>
<feature type="region of interest" description="Disordered" evidence="4">
    <location>
        <begin position="1"/>
        <end position="21"/>
    </location>
</feature>
<keyword evidence="7" id="KW-1185">Reference proteome</keyword>
<dbReference type="Proteomes" id="UP000820669">
    <property type="component" value="Unassembled WGS sequence"/>
</dbReference>
<sequence>MTRRSTPEPATPDDGTAHAAPAHLSARAVRIEYRAPGASASDVTLAVDNANLELRQGDFVCVVGPSGCGKTTFLNAVAGFLPIQGGTLELDGRAIPGPGPDRAMVFQQPSLLPWRTVQDNVTYGLELGRTMKKARARERAGDLLDLVGLTGFGDRHPAQLSGGMQQRVNLARALAVDPELLLLDEPFASIDAQTREVMQAELLRVCTARNVTALFVTHDITEAAFLADRVCVFSPRPGHIVREIEVPFGRPREQRLRRSREFLELVDEIADVLYGGSPVDEFGTGREDEEVH</sequence>
<dbReference type="Gene3D" id="3.40.50.300">
    <property type="entry name" value="P-loop containing nucleotide triphosphate hydrolases"/>
    <property type="match status" value="1"/>
</dbReference>
<evidence type="ECO:0000256" key="1">
    <source>
        <dbReference type="ARBA" id="ARBA00022448"/>
    </source>
</evidence>
<evidence type="ECO:0000259" key="5">
    <source>
        <dbReference type="PROSITE" id="PS50893"/>
    </source>
</evidence>
<organism evidence="6 7">
    <name type="scientific">Pseudonocardia acidicola</name>
    <dbReference type="NCBI Taxonomy" id="2724939"/>
    <lineage>
        <taxon>Bacteria</taxon>
        <taxon>Bacillati</taxon>
        <taxon>Actinomycetota</taxon>
        <taxon>Actinomycetes</taxon>
        <taxon>Pseudonocardiales</taxon>
        <taxon>Pseudonocardiaceae</taxon>
        <taxon>Pseudonocardia</taxon>
    </lineage>
</organism>
<dbReference type="PROSITE" id="PS00211">
    <property type="entry name" value="ABC_TRANSPORTER_1"/>
    <property type="match status" value="1"/>
</dbReference>